<comment type="caution">
    <text evidence="2">The sequence shown here is derived from an EMBL/GenBank/DDBJ whole genome shotgun (WGS) entry which is preliminary data.</text>
</comment>
<reference evidence="2 3" key="1">
    <citation type="submission" date="2019-03" db="EMBL/GenBank/DDBJ databases">
        <title>Sequencing the genomes of 1000 actinobacteria strains.</title>
        <authorList>
            <person name="Klenk H.-P."/>
        </authorList>
    </citation>
    <scope>NUCLEOTIDE SEQUENCE [LARGE SCALE GENOMIC DNA]</scope>
    <source>
        <strain evidence="2 3">DSM 43805</strain>
    </source>
</reference>
<dbReference type="EMBL" id="SNWR01000002">
    <property type="protein sequence ID" value="TDO31063.1"/>
    <property type="molecule type" value="Genomic_DNA"/>
</dbReference>
<name>A0A4R6J6F1_9ACTN</name>
<dbReference type="OrthoDB" id="4227064at2"/>
<feature type="region of interest" description="Disordered" evidence="1">
    <location>
        <begin position="90"/>
        <end position="112"/>
    </location>
</feature>
<accession>A0A4R6J6F1</accession>
<sequence>MALAPRLFAAAACGGAPTSAAPSPSKAQYTVKPNTTLRPGLGVTDCGTFTLAQGEQLPDQAARCFADEAGAGHRALLKLTRPTVEGAPIHVTYTSGDDGRTEVVTDSRADNFGPRTVTTEDCQGPKPGPYGIDFTSCVRVTK</sequence>
<evidence type="ECO:0000313" key="2">
    <source>
        <dbReference type="EMBL" id="TDO31063.1"/>
    </source>
</evidence>
<gene>
    <name evidence="2" type="ORF">C8E87_6473</name>
</gene>
<organism evidence="2 3">
    <name type="scientific">Paractinoplanes brasiliensis</name>
    <dbReference type="NCBI Taxonomy" id="52695"/>
    <lineage>
        <taxon>Bacteria</taxon>
        <taxon>Bacillati</taxon>
        <taxon>Actinomycetota</taxon>
        <taxon>Actinomycetes</taxon>
        <taxon>Micromonosporales</taxon>
        <taxon>Micromonosporaceae</taxon>
        <taxon>Paractinoplanes</taxon>
    </lineage>
</organism>
<dbReference type="RefSeq" id="WP_133877228.1">
    <property type="nucleotide sequence ID" value="NZ_BOMD01000119.1"/>
</dbReference>
<dbReference type="Proteomes" id="UP000294901">
    <property type="component" value="Unassembled WGS sequence"/>
</dbReference>
<dbReference type="AlphaFoldDB" id="A0A4R6J6F1"/>
<feature type="compositionally biased region" description="Basic and acidic residues" evidence="1">
    <location>
        <begin position="97"/>
        <end position="109"/>
    </location>
</feature>
<evidence type="ECO:0000313" key="3">
    <source>
        <dbReference type="Proteomes" id="UP000294901"/>
    </source>
</evidence>
<protein>
    <submittedName>
        <fullName evidence="2">Uncharacterized protein</fullName>
    </submittedName>
</protein>
<keyword evidence="3" id="KW-1185">Reference proteome</keyword>
<proteinExistence type="predicted"/>
<evidence type="ECO:0000256" key="1">
    <source>
        <dbReference type="SAM" id="MobiDB-lite"/>
    </source>
</evidence>